<gene>
    <name evidence="1" type="primary">AIM41</name>
    <name evidence="2" type="ORF">RHOBADRAFT_44545</name>
</gene>
<dbReference type="RefSeq" id="XP_018271079.1">
    <property type="nucleotide sequence ID" value="XM_018414432.1"/>
</dbReference>
<accession>A0A194S3E7</accession>
<dbReference type="InterPro" id="IPR003789">
    <property type="entry name" value="Asn/Gln_tRNA_amidoTrase-B-like"/>
</dbReference>
<dbReference type="PANTHER" id="PTHR28055:SF1">
    <property type="entry name" value="ALTERED INHERITANCE OF MITOCHONDRIA PROTEIN 41, MITOCHONDRIAL"/>
    <property type="match status" value="1"/>
</dbReference>
<dbReference type="Gene3D" id="1.10.10.410">
    <property type="match status" value="1"/>
</dbReference>
<dbReference type="Pfam" id="PF09424">
    <property type="entry name" value="YqeY"/>
    <property type="match status" value="1"/>
</dbReference>
<dbReference type="GO" id="GO:0005739">
    <property type="term" value="C:mitochondrion"/>
    <property type="evidence" value="ECO:0007669"/>
    <property type="project" value="UniProtKB-SubCell"/>
</dbReference>
<organism evidence="2 3">
    <name type="scientific">Rhodotorula graminis (strain WP1)</name>
    <dbReference type="NCBI Taxonomy" id="578459"/>
    <lineage>
        <taxon>Eukaryota</taxon>
        <taxon>Fungi</taxon>
        <taxon>Dikarya</taxon>
        <taxon>Basidiomycota</taxon>
        <taxon>Pucciniomycotina</taxon>
        <taxon>Microbotryomycetes</taxon>
        <taxon>Sporidiobolales</taxon>
        <taxon>Sporidiobolaceae</taxon>
        <taxon>Rhodotorula</taxon>
    </lineage>
</organism>
<evidence type="ECO:0000313" key="2">
    <source>
        <dbReference type="EMBL" id="KPV75030.1"/>
    </source>
</evidence>
<dbReference type="STRING" id="578459.A0A194S3E7"/>
<dbReference type="OMA" id="YDDEARM"/>
<dbReference type="Proteomes" id="UP000053890">
    <property type="component" value="Unassembled WGS sequence"/>
</dbReference>
<dbReference type="InterPro" id="IPR023168">
    <property type="entry name" value="GatB_Yqey_C_2"/>
</dbReference>
<keyword evidence="1" id="KW-0496">Mitochondrion</keyword>
<dbReference type="GeneID" id="28974880"/>
<dbReference type="AlphaFoldDB" id="A0A194S3E7"/>
<evidence type="ECO:0000313" key="3">
    <source>
        <dbReference type="Proteomes" id="UP000053890"/>
    </source>
</evidence>
<proteinExistence type="inferred from homology"/>
<reference evidence="2 3" key="1">
    <citation type="journal article" date="2015" name="Front. Microbiol.">
        <title>Genome sequence of the plant growth promoting endophytic yeast Rhodotorula graminis WP1.</title>
        <authorList>
            <person name="Firrincieli A."/>
            <person name="Otillar R."/>
            <person name="Salamov A."/>
            <person name="Schmutz J."/>
            <person name="Khan Z."/>
            <person name="Redman R.S."/>
            <person name="Fleck N.D."/>
            <person name="Lindquist E."/>
            <person name="Grigoriev I.V."/>
            <person name="Doty S.L."/>
        </authorList>
    </citation>
    <scope>NUCLEOTIDE SEQUENCE [LARGE SCALE GENOMIC DNA]</scope>
    <source>
        <strain evidence="2 3">WP1</strain>
    </source>
</reference>
<dbReference type="PANTHER" id="PTHR28055">
    <property type="entry name" value="ALTERED INHERITANCE OF MITOCHONDRIA PROTEIN 41, MITOCHONDRIAL"/>
    <property type="match status" value="1"/>
</dbReference>
<dbReference type="InterPro" id="IPR019004">
    <property type="entry name" value="YqeY/Aim41"/>
</dbReference>
<dbReference type="InterPro" id="IPR042184">
    <property type="entry name" value="YqeY/Aim41_N"/>
</dbReference>
<dbReference type="GO" id="GO:0016884">
    <property type="term" value="F:carbon-nitrogen ligase activity, with glutamine as amido-N-donor"/>
    <property type="evidence" value="ECO:0007669"/>
    <property type="project" value="UniProtKB-UniRule"/>
</dbReference>
<protein>
    <recommendedName>
        <fullName evidence="1">Altered inheritance of mitochondria protein 41</fullName>
    </recommendedName>
</protein>
<dbReference type="SUPFAM" id="SSF89095">
    <property type="entry name" value="GatB/YqeY motif"/>
    <property type="match status" value="1"/>
</dbReference>
<dbReference type="OrthoDB" id="538640at2759"/>
<name>A0A194S3E7_RHOGW</name>
<comment type="similarity">
    <text evidence="1">Belongs to the AIM41 family.</text>
</comment>
<dbReference type="EMBL" id="KQ474079">
    <property type="protein sequence ID" value="KPV75030.1"/>
    <property type="molecule type" value="Genomic_DNA"/>
</dbReference>
<comment type="subcellular location">
    <subcellularLocation>
        <location evidence="1">Mitochondrion</location>
    </subcellularLocation>
</comment>
<keyword evidence="3" id="KW-1185">Reference proteome</keyword>
<dbReference type="Gene3D" id="1.10.1510.10">
    <property type="entry name" value="Uncharacterised protein YqeY/AIM41 PF09424, N-terminal domain"/>
    <property type="match status" value="1"/>
</dbReference>
<evidence type="ECO:0000256" key="1">
    <source>
        <dbReference type="RuleBase" id="RU365099"/>
    </source>
</evidence>
<sequence length="172" mass="18759">MLRSLAFPRPLVARRSYATDALHPVTAALRAALKQSMLARTTARTGVIKSVLADLQNASHSAGSAPSPLKTLQLAISRRTDAAQTFRTANRTDLADQYDDEARMLAEFMPKKPPAMTKDQVDALVRETLESNGIKKATGKDVGRIISLVREHTGDRAEAKDVAEAVRRIELP</sequence>